<proteinExistence type="inferred from homology"/>
<dbReference type="InterPro" id="IPR010259">
    <property type="entry name" value="S8pro/Inhibitor_I9"/>
</dbReference>
<comment type="similarity">
    <text evidence="2 9">Belongs to the peptidase S8 family.</text>
</comment>
<dbReference type="SUPFAM" id="SSF52743">
    <property type="entry name" value="Subtilisin-like"/>
    <property type="match status" value="1"/>
</dbReference>
<gene>
    <name evidence="15" type="ORF">LUZ61_019545</name>
</gene>
<keyword evidence="7" id="KW-0325">Glycoprotein</keyword>
<dbReference type="Proteomes" id="UP001210211">
    <property type="component" value="Unassembled WGS sequence"/>
</dbReference>
<keyword evidence="6 9" id="KW-0720">Serine protease</keyword>
<dbReference type="InterPro" id="IPR034197">
    <property type="entry name" value="Peptidases_S8_3"/>
</dbReference>
<dbReference type="Gene3D" id="2.60.40.2310">
    <property type="match status" value="1"/>
</dbReference>
<dbReference type="Pfam" id="PF17766">
    <property type="entry name" value="fn3_6"/>
    <property type="match status" value="1"/>
</dbReference>
<keyword evidence="10" id="KW-0472">Membrane</keyword>
<evidence type="ECO:0000256" key="1">
    <source>
        <dbReference type="ARBA" id="ARBA00004613"/>
    </source>
</evidence>
<evidence type="ECO:0000313" key="15">
    <source>
        <dbReference type="EMBL" id="KAJ3690381.1"/>
    </source>
</evidence>
<keyword evidence="4" id="KW-0732">Signal</keyword>
<feature type="transmembrane region" description="Helical" evidence="10">
    <location>
        <begin position="82"/>
        <end position="103"/>
    </location>
</feature>
<keyword evidence="3 9" id="KW-0645">Protease</keyword>
<dbReference type="GO" id="GO:0004252">
    <property type="term" value="F:serine-type endopeptidase activity"/>
    <property type="evidence" value="ECO:0007669"/>
    <property type="project" value="UniProtKB-UniRule"/>
</dbReference>
<dbReference type="PROSITE" id="PS51892">
    <property type="entry name" value="SUBTILASE"/>
    <property type="match status" value="1"/>
</dbReference>
<evidence type="ECO:0000256" key="4">
    <source>
        <dbReference type="ARBA" id="ARBA00022729"/>
    </source>
</evidence>
<evidence type="ECO:0000256" key="6">
    <source>
        <dbReference type="ARBA" id="ARBA00022825"/>
    </source>
</evidence>
<dbReference type="InterPro" id="IPR003137">
    <property type="entry name" value="PA_domain"/>
</dbReference>
<dbReference type="InterPro" id="IPR023827">
    <property type="entry name" value="Peptidase_S8_Asp-AS"/>
</dbReference>
<dbReference type="PROSITE" id="PS00136">
    <property type="entry name" value="SUBTILASE_ASP"/>
    <property type="match status" value="1"/>
</dbReference>
<keyword evidence="16" id="KW-1185">Reference proteome</keyword>
<evidence type="ECO:0000259" key="11">
    <source>
        <dbReference type="Pfam" id="PF00082"/>
    </source>
</evidence>
<protein>
    <recommendedName>
        <fullName evidence="17">Subtilisin-like protease SBT1.2</fullName>
    </recommendedName>
</protein>
<evidence type="ECO:0000256" key="7">
    <source>
        <dbReference type="ARBA" id="ARBA00023180"/>
    </source>
</evidence>
<feature type="domain" description="Subtilisin-like protease fibronectin type-III" evidence="14">
    <location>
        <begin position="715"/>
        <end position="810"/>
    </location>
</feature>
<dbReference type="Pfam" id="PF00082">
    <property type="entry name" value="Peptidase_S8"/>
    <property type="match status" value="1"/>
</dbReference>
<dbReference type="CDD" id="cd04852">
    <property type="entry name" value="Peptidases_S8_3"/>
    <property type="match status" value="1"/>
</dbReference>
<evidence type="ECO:0000256" key="10">
    <source>
        <dbReference type="SAM" id="Phobius"/>
    </source>
</evidence>
<dbReference type="AlphaFoldDB" id="A0AAD5ZBI5"/>
<feature type="domain" description="PA" evidence="12">
    <location>
        <begin position="435"/>
        <end position="522"/>
    </location>
</feature>
<dbReference type="InterPro" id="IPR045051">
    <property type="entry name" value="SBT"/>
</dbReference>
<dbReference type="PANTHER" id="PTHR10795">
    <property type="entry name" value="PROPROTEIN CONVERTASE SUBTILISIN/KEXIN"/>
    <property type="match status" value="1"/>
</dbReference>
<feature type="active site" description="Charge relay system" evidence="8 9">
    <location>
        <position position="220"/>
    </location>
</feature>
<sequence length="814" mass="87160">MLLISSDSCLSGNTSCRYSGPKCHKYNSGSLATLRWYYGTIRRHISHFPPSYLHFNFDLHRYPIPISSPDPSLLTMNPSSCFFFYLFLYLYVCSLYFNFFAFASNIERKNYIIHVQPPDDFDTEVYHRSFLPVYHTTESELEEPQHLIYSYSEVFSGFAARLSEEELNAVKKKDGFLHVYPDQYVPLATTHSPDFLGLHTGGGSWPRSGLGRGVIIGMLDTGILPSHASFTDDGLPPPPKRWKGICEFKTGGCNNKIIGARAFGSAVINMTAPPIDDAGHGTHTASTAAGNFVGDASYKGNANGTAAGMAPHAHLAIYKVCTRGRCSIVDVLAGLDAAVKDRVDVLSFSLGLSSGPFQYDPIAMATFKAMEKGIFVSCAAGNNGPAIGSVSNEFPWVLTVAAGTMDRSIRATVKLGNGEELDGESLFQPADSGSVSYPLVYPASNMAANPDCENFEGFDIHGKIVLCMSSGLSGRVEIGSSVLGYGGTGMVLMNSKPEGYTTFADAHVLPASHVSYNNGARIISYINSTTNPTATLVFKGTVMDSSPSRTIAFFSSRGPSKATPGILKPDITGPGMNILAAWAPTLMHPFDQGFNVVSGTSMATPHLSGIAALIKSVHPDWSPAAIKSAIMTTSDNVDSTGQPIKDEQYQKASFFAMGAGHVNPSRAVDPGLVYDLGVNDYISYLCGLGAGDAAVSTVVHRSVNCSLVGSIKEAELNYPAILIDPRSGPVTVNRTVTNVGLAKSRYAAVVYMPKEIKVIVRPRILHFSDVNQKMTFAVTVSSRGNLGNAGVEGSLLWVSSSHVVRSPIVIPAST</sequence>
<comment type="subcellular location">
    <subcellularLocation>
        <location evidence="1">Secreted</location>
    </subcellularLocation>
</comment>
<comment type="caution">
    <text evidence="15">The sequence shown here is derived from an EMBL/GenBank/DDBJ whole genome shotgun (WGS) entry which is preliminary data.</text>
</comment>
<dbReference type="GO" id="GO:0006508">
    <property type="term" value="P:proteolysis"/>
    <property type="evidence" value="ECO:0007669"/>
    <property type="project" value="UniProtKB-KW"/>
</dbReference>
<dbReference type="GO" id="GO:0005576">
    <property type="term" value="C:extracellular region"/>
    <property type="evidence" value="ECO:0007669"/>
    <property type="project" value="UniProtKB-SubCell"/>
</dbReference>
<feature type="domain" description="Peptidase S8/S53" evidence="11">
    <location>
        <begin position="211"/>
        <end position="638"/>
    </location>
</feature>
<keyword evidence="10" id="KW-0812">Transmembrane</keyword>
<evidence type="ECO:0000256" key="8">
    <source>
        <dbReference type="PIRSR" id="PIRSR615500-1"/>
    </source>
</evidence>
<dbReference type="InterPro" id="IPR041469">
    <property type="entry name" value="Subtilisin-like_FN3"/>
</dbReference>
<feature type="domain" description="Inhibitor I9" evidence="13">
    <location>
        <begin position="111"/>
        <end position="187"/>
    </location>
</feature>
<evidence type="ECO:0008006" key="17">
    <source>
        <dbReference type="Google" id="ProtNLM"/>
    </source>
</evidence>
<evidence type="ECO:0000259" key="12">
    <source>
        <dbReference type="Pfam" id="PF02225"/>
    </source>
</evidence>
<feature type="active site" description="Charge relay system" evidence="8 9">
    <location>
        <position position="601"/>
    </location>
</feature>
<evidence type="ECO:0000256" key="3">
    <source>
        <dbReference type="ARBA" id="ARBA00022670"/>
    </source>
</evidence>
<dbReference type="InterPro" id="IPR037045">
    <property type="entry name" value="S8pro/Inhibitor_I9_sf"/>
</dbReference>
<dbReference type="Gene3D" id="3.30.70.80">
    <property type="entry name" value="Peptidase S8 propeptide/proteinase inhibitor I9"/>
    <property type="match status" value="1"/>
</dbReference>
<dbReference type="InterPro" id="IPR036852">
    <property type="entry name" value="Peptidase_S8/S53_dom_sf"/>
</dbReference>
<feature type="active site" description="Charge relay system" evidence="8 9">
    <location>
        <position position="280"/>
    </location>
</feature>
<keyword evidence="10" id="KW-1133">Transmembrane helix</keyword>
<reference evidence="15 16" key="1">
    <citation type="journal article" date="2022" name="Cell">
        <title>Repeat-based holocentromeres influence genome architecture and karyotype evolution.</title>
        <authorList>
            <person name="Hofstatter P.G."/>
            <person name="Thangavel G."/>
            <person name="Lux T."/>
            <person name="Neumann P."/>
            <person name="Vondrak T."/>
            <person name="Novak P."/>
            <person name="Zhang M."/>
            <person name="Costa L."/>
            <person name="Castellani M."/>
            <person name="Scott A."/>
            <person name="Toegelov H."/>
            <person name="Fuchs J."/>
            <person name="Mata-Sucre Y."/>
            <person name="Dias Y."/>
            <person name="Vanzela A.L.L."/>
            <person name="Huettel B."/>
            <person name="Almeida C.C.S."/>
            <person name="Simkova H."/>
            <person name="Souza G."/>
            <person name="Pedrosa-Harand A."/>
            <person name="Macas J."/>
            <person name="Mayer K.F.X."/>
            <person name="Houben A."/>
            <person name="Marques A."/>
        </authorList>
    </citation>
    <scope>NUCLEOTIDE SEQUENCE [LARGE SCALE GENOMIC DNA]</scope>
    <source>
        <strain evidence="15">RhyTen1mFocal</strain>
    </source>
</reference>
<accession>A0AAD5ZBI5</accession>
<dbReference type="CDD" id="cd02120">
    <property type="entry name" value="PA_subtilisin_like"/>
    <property type="match status" value="1"/>
</dbReference>
<evidence type="ECO:0000313" key="16">
    <source>
        <dbReference type="Proteomes" id="UP001210211"/>
    </source>
</evidence>
<evidence type="ECO:0000259" key="13">
    <source>
        <dbReference type="Pfam" id="PF05922"/>
    </source>
</evidence>
<evidence type="ECO:0000256" key="5">
    <source>
        <dbReference type="ARBA" id="ARBA00022801"/>
    </source>
</evidence>
<dbReference type="Gene3D" id="3.40.50.200">
    <property type="entry name" value="Peptidase S8/S53 domain"/>
    <property type="match status" value="1"/>
</dbReference>
<organism evidence="15 16">
    <name type="scientific">Rhynchospora tenuis</name>
    <dbReference type="NCBI Taxonomy" id="198213"/>
    <lineage>
        <taxon>Eukaryota</taxon>
        <taxon>Viridiplantae</taxon>
        <taxon>Streptophyta</taxon>
        <taxon>Embryophyta</taxon>
        <taxon>Tracheophyta</taxon>
        <taxon>Spermatophyta</taxon>
        <taxon>Magnoliopsida</taxon>
        <taxon>Liliopsida</taxon>
        <taxon>Poales</taxon>
        <taxon>Cyperaceae</taxon>
        <taxon>Cyperoideae</taxon>
        <taxon>Rhynchosporeae</taxon>
        <taxon>Rhynchospora</taxon>
    </lineage>
</organism>
<dbReference type="InterPro" id="IPR000209">
    <property type="entry name" value="Peptidase_S8/S53_dom"/>
</dbReference>
<dbReference type="InterPro" id="IPR015500">
    <property type="entry name" value="Peptidase_S8_subtilisin-rel"/>
</dbReference>
<dbReference type="EMBL" id="JAMRDG010000002">
    <property type="protein sequence ID" value="KAJ3690381.1"/>
    <property type="molecule type" value="Genomic_DNA"/>
</dbReference>
<evidence type="ECO:0000259" key="14">
    <source>
        <dbReference type="Pfam" id="PF17766"/>
    </source>
</evidence>
<dbReference type="Pfam" id="PF05922">
    <property type="entry name" value="Inhibitor_I9"/>
    <property type="match status" value="1"/>
</dbReference>
<dbReference type="PRINTS" id="PR00723">
    <property type="entry name" value="SUBTILISIN"/>
</dbReference>
<evidence type="ECO:0000256" key="2">
    <source>
        <dbReference type="ARBA" id="ARBA00011073"/>
    </source>
</evidence>
<dbReference type="Gene3D" id="3.50.30.30">
    <property type="match status" value="1"/>
</dbReference>
<keyword evidence="5 9" id="KW-0378">Hydrolase</keyword>
<name>A0AAD5ZBI5_9POAL</name>
<evidence type="ECO:0000256" key="9">
    <source>
        <dbReference type="PROSITE-ProRule" id="PRU01240"/>
    </source>
</evidence>
<dbReference type="Pfam" id="PF02225">
    <property type="entry name" value="PA"/>
    <property type="match status" value="1"/>
</dbReference>